<accession>A0A061F2M8</accession>
<dbReference type="Gramene" id="EOY11301">
    <property type="protein sequence ID" value="EOY11301"/>
    <property type="gene ID" value="TCM_026532"/>
</dbReference>
<reference evidence="1 2" key="1">
    <citation type="journal article" date="2013" name="Genome Biol.">
        <title>The genome sequence of the most widely cultivated cacao type and its use to identify candidate genes regulating pod color.</title>
        <authorList>
            <person name="Motamayor J.C."/>
            <person name="Mockaitis K."/>
            <person name="Schmutz J."/>
            <person name="Haiminen N."/>
            <person name="Iii D.L."/>
            <person name="Cornejo O."/>
            <person name="Findley S.D."/>
            <person name="Zheng P."/>
            <person name="Utro F."/>
            <person name="Royaert S."/>
            <person name="Saski C."/>
            <person name="Jenkins J."/>
            <person name="Podicheti R."/>
            <person name="Zhao M."/>
            <person name="Scheffler B.E."/>
            <person name="Stack J.C."/>
            <person name="Feltus F.A."/>
            <person name="Mustiga G.M."/>
            <person name="Amores F."/>
            <person name="Phillips W."/>
            <person name="Marelli J.P."/>
            <person name="May G.D."/>
            <person name="Shapiro H."/>
            <person name="Ma J."/>
            <person name="Bustamante C.D."/>
            <person name="Schnell R.J."/>
            <person name="Main D."/>
            <person name="Gilbert D."/>
            <person name="Parida L."/>
            <person name="Kuhn D.N."/>
        </authorList>
    </citation>
    <scope>NUCLEOTIDE SEQUENCE [LARGE SCALE GENOMIC DNA]</scope>
    <source>
        <strain evidence="2">cv. Matina 1-6</strain>
    </source>
</reference>
<evidence type="ECO:0000313" key="1">
    <source>
        <dbReference type="EMBL" id="EOY11301.1"/>
    </source>
</evidence>
<dbReference type="EMBL" id="CM001883">
    <property type="protein sequence ID" value="EOY11301.1"/>
    <property type="molecule type" value="Genomic_DNA"/>
</dbReference>
<organism evidence="1 2">
    <name type="scientific">Theobroma cacao</name>
    <name type="common">Cacao</name>
    <name type="synonym">Cocoa</name>
    <dbReference type="NCBI Taxonomy" id="3641"/>
    <lineage>
        <taxon>Eukaryota</taxon>
        <taxon>Viridiplantae</taxon>
        <taxon>Streptophyta</taxon>
        <taxon>Embryophyta</taxon>
        <taxon>Tracheophyta</taxon>
        <taxon>Spermatophyta</taxon>
        <taxon>Magnoliopsida</taxon>
        <taxon>eudicotyledons</taxon>
        <taxon>Gunneridae</taxon>
        <taxon>Pentapetalae</taxon>
        <taxon>rosids</taxon>
        <taxon>malvids</taxon>
        <taxon>Malvales</taxon>
        <taxon>Malvaceae</taxon>
        <taxon>Byttnerioideae</taxon>
        <taxon>Theobroma</taxon>
    </lineage>
</organism>
<dbReference type="AlphaFoldDB" id="A0A061F2M8"/>
<name>A0A061F2M8_THECC</name>
<protein>
    <submittedName>
        <fullName evidence="1">Uncharacterized protein</fullName>
    </submittedName>
</protein>
<dbReference type="InParanoid" id="A0A061F2M8"/>
<gene>
    <name evidence="1" type="ORF">TCM_026532</name>
</gene>
<dbReference type="Proteomes" id="UP000026915">
    <property type="component" value="Chromosome 5"/>
</dbReference>
<keyword evidence="2" id="KW-1185">Reference proteome</keyword>
<sequence>MTLGVLIIKKIEKGIQSTDSQKGLISGKKKDRGEGKRLLIKATKRIFGFAT</sequence>
<dbReference type="HOGENOM" id="CLU_3110294_0_0_1"/>
<evidence type="ECO:0000313" key="2">
    <source>
        <dbReference type="Proteomes" id="UP000026915"/>
    </source>
</evidence>
<proteinExistence type="predicted"/>